<dbReference type="InterPro" id="IPR039617">
    <property type="entry name" value="CLAVATA3-CLE"/>
</dbReference>
<evidence type="ECO:0000256" key="4">
    <source>
        <dbReference type="ARBA" id="ARBA00022729"/>
    </source>
</evidence>
<evidence type="ECO:0000256" key="6">
    <source>
        <dbReference type="ARBA" id="ARBA00023180"/>
    </source>
</evidence>
<comment type="subcellular location">
    <subcellularLocation>
        <location evidence="1">Secreted</location>
        <location evidence="1">Extracellular space</location>
    </subcellularLocation>
</comment>
<evidence type="ECO:0000256" key="7">
    <source>
        <dbReference type="ARBA" id="ARBA00023278"/>
    </source>
</evidence>
<dbReference type="GO" id="GO:0030154">
    <property type="term" value="P:cell differentiation"/>
    <property type="evidence" value="ECO:0007669"/>
    <property type="project" value="UniProtKB-KW"/>
</dbReference>
<dbReference type="GeneID" id="113862256"/>
<evidence type="ECO:0000313" key="9">
    <source>
        <dbReference type="RefSeq" id="XP_027351151.1"/>
    </source>
</evidence>
<keyword evidence="7" id="KW-0379">Hydroxylation</keyword>
<dbReference type="OrthoDB" id="1412460at2759"/>
<protein>
    <submittedName>
        <fullName evidence="9">Uncharacterized protein LOC113862256</fullName>
    </submittedName>
</protein>
<comment type="similarity">
    <text evidence="2">Belongs to the CLV3/ESR signal peptide family.</text>
</comment>
<gene>
    <name evidence="9" type="primary">LOC113862256</name>
</gene>
<dbReference type="KEGG" id="aprc:113862256"/>
<accession>A0A8B8L4D1</accession>
<dbReference type="PANTHER" id="PTHR36016">
    <property type="entry name" value="CLAVATA3/ESR (CLE)-RELATED PROTEIN 7"/>
    <property type="match status" value="1"/>
</dbReference>
<evidence type="ECO:0000256" key="5">
    <source>
        <dbReference type="ARBA" id="ARBA00022782"/>
    </source>
</evidence>
<dbReference type="GO" id="GO:0005576">
    <property type="term" value="C:extracellular region"/>
    <property type="evidence" value="ECO:0007669"/>
    <property type="project" value="UniProtKB-SubCell"/>
</dbReference>
<name>A0A8B8L4D1_ABRPR</name>
<evidence type="ECO:0000313" key="8">
    <source>
        <dbReference type="Proteomes" id="UP000694853"/>
    </source>
</evidence>
<reference evidence="8" key="1">
    <citation type="journal article" date="2019" name="Toxins">
        <title>Detection of Abrin-Like and Prepropulchellin-Like Toxin Genes and Transcripts Using Whole Genome Sequencing and Full-Length Transcript Sequencing of Abrus precatorius.</title>
        <authorList>
            <person name="Hovde B.T."/>
            <person name="Daligault H.E."/>
            <person name="Hanschen E.R."/>
            <person name="Kunde Y.A."/>
            <person name="Johnson M.B."/>
            <person name="Starkenburg S.R."/>
            <person name="Johnson S.L."/>
        </authorList>
    </citation>
    <scope>NUCLEOTIDE SEQUENCE [LARGE SCALE GENOMIC DNA]</scope>
</reference>
<evidence type="ECO:0000256" key="3">
    <source>
        <dbReference type="ARBA" id="ARBA00022525"/>
    </source>
</evidence>
<sequence>MTNLSRIPPTSVLIGVALLALFTGNAKIIATRSLQSTQLQTGSDNNNDRISREASAYHRFLRPSSTNGVLRQSPAGPNPIHDNTVHRILRESPGGPDPIHDDNVLRSNIVDSILRESPGGPDPIHHFSFERSKINHVLEKNVDSSKPNHHSSIHHPFLQPNVNQIARENHGGSDQIRDKSIYS</sequence>
<organism evidence="8 9">
    <name type="scientific">Abrus precatorius</name>
    <name type="common">Indian licorice</name>
    <name type="synonym">Glycine abrus</name>
    <dbReference type="NCBI Taxonomy" id="3816"/>
    <lineage>
        <taxon>Eukaryota</taxon>
        <taxon>Viridiplantae</taxon>
        <taxon>Streptophyta</taxon>
        <taxon>Embryophyta</taxon>
        <taxon>Tracheophyta</taxon>
        <taxon>Spermatophyta</taxon>
        <taxon>Magnoliopsida</taxon>
        <taxon>eudicotyledons</taxon>
        <taxon>Gunneridae</taxon>
        <taxon>Pentapetalae</taxon>
        <taxon>rosids</taxon>
        <taxon>fabids</taxon>
        <taxon>Fabales</taxon>
        <taxon>Fabaceae</taxon>
        <taxon>Papilionoideae</taxon>
        <taxon>50 kb inversion clade</taxon>
        <taxon>NPAAA clade</taxon>
        <taxon>indigoferoid/millettioid clade</taxon>
        <taxon>Abreae</taxon>
        <taxon>Abrus</taxon>
    </lineage>
</organism>
<reference evidence="9" key="2">
    <citation type="submission" date="2025-08" db="UniProtKB">
        <authorList>
            <consortium name="RefSeq"/>
        </authorList>
    </citation>
    <scope>IDENTIFICATION</scope>
    <source>
        <tissue evidence="9">Young leaves</tissue>
    </source>
</reference>
<keyword evidence="4" id="KW-0732">Signal</keyword>
<dbReference type="Proteomes" id="UP000694853">
    <property type="component" value="Unplaced"/>
</dbReference>
<keyword evidence="6" id="KW-0325">Glycoprotein</keyword>
<keyword evidence="8" id="KW-1185">Reference proteome</keyword>
<dbReference type="RefSeq" id="XP_027351151.1">
    <property type="nucleotide sequence ID" value="XM_027495350.1"/>
</dbReference>
<dbReference type="PANTHER" id="PTHR36016:SF9">
    <property type="entry name" value="PROTEIN, PUTATIVE-RELATED"/>
    <property type="match status" value="1"/>
</dbReference>
<proteinExistence type="inferred from homology"/>
<dbReference type="AlphaFoldDB" id="A0A8B8L4D1"/>
<keyword evidence="5" id="KW-0221">Differentiation</keyword>
<evidence type="ECO:0000256" key="2">
    <source>
        <dbReference type="ARBA" id="ARBA00005416"/>
    </source>
</evidence>
<keyword evidence="3" id="KW-0964">Secreted</keyword>
<evidence type="ECO:0000256" key="1">
    <source>
        <dbReference type="ARBA" id="ARBA00004239"/>
    </source>
</evidence>